<comment type="caution">
    <text evidence="3">The sequence shown here is derived from an EMBL/GenBank/DDBJ whole genome shotgun (WGS) entry which is preliminary data.</text>
</comment>
<dbReference type="InterPro" id="IPR011006">
    <property type="entry name" value="CheY-like_superfamily"/>
</dbReference>
<reference evidence="3" key="1">
    <citation type="submission" date="2020-10" db="EMBL/GenBank/DDBJ databases">
        <authorList>
            <person name="Castelo-Branco R."/>
            <person name="Eusebio N."/>
            <person name="Adriana R."/>
            <person name="Vieira A."/>
            <person name="Brugerolle De Fraissinette N."/>
            <person name="Rezende De Castro R."/>
            <person name="Schneider M.P."/>
            <person name="Vasconcelos V."/>
            <person name="Leao P.N."/>
        </authorList>
    </citation>
    <scope>NUCLEOTIDE SEQUENCE</scope>
    <source>
        <strain evidence="3">LEGE 06105</strain>
    </source>
</reference>
<dbReference type="SUPFAM" id="SSF52172">
    <property type="entry name" value="CheY-like"/>
    <property type="match status" value="1"/>
</dbReference>
<dbReference type="RefSeq" id="WP_193923743.1">
    <property type="nucleotide sequence ID" value="NZ_JADEWL010000108.1"/>
</dbReference>
<keyword evidence="4" id="KW-1185">Reference proteome</keyword>
<accession>A0A8J7F6M2</accession>
<dbReference type="PROSITE" id="PS50110">
    <property type="entry name" value="RESPONSE_REGULATORY"/>
    <property type="match status" value="1"/>
</dbReference>
<evidence type="ECO:0000256" key="1">
    <source>
        <dbReference type="PROSITE-ProRule" id="PRU00169"/>
    </source>
</evidence>
<dbReference type="EMBL" id="JADEWL010000108">
    <property type="protein sequence ID" value="MBE9215598.1"/>
    <property type="molecule type" value="Genomic_DNA"/>
</dbReference>
<sequence length="236" mass="26814">MVNIRDTHTTEISSKASLTILLIDFNEMFLSGTIGILNSQYADIKILTAQTSHMGIEQIELFKPDLVIMDIMLPKKLGGTAKINTGMQLLIYLMNNHPQTNIVVYSEYIQSLVRIKSEINSYQKGFVAADKNLSSTEIMARINWSLQGLTHIKDIQKISDNLELKPEWLRLLNLAFGEALQDKAIAQDICVSERMVRNYWHRLQQILGIDSEELKSQGKNLRIVTLKRAREAGLID</sequence>
<dbReference type="Pfam" id="PF00072">
    <property type="entry name" value="Response_reg"/>
    <property type="match status" value="1"/>
</dbReference>
<gene>
    <name evidence="3" type="ORF">IQ247_23510</name>
</gene>
<feature type="modified residue" description="4-aspartylphosphate" evidence="1">
    <location>
        <position position="70"/>
    </location>
</feature>
<dbReference type="GO" id="GO:0000160">
    <property type="term" value="P:phosphorelay signal transduction system"/>
    <property type="evidence" value="ECO:0007669"/>
    <property type="project" value="InterPro"/>
</dbReference>
<proteinExistence type="predicted"/>
<evidence type="ECO:0000313" key="3">
    <source>
        <dbReference type="EMBL" id="MBE9215598.1"/>
    </source>
</evidence>
<evidence type="ECO:0000313" key="4">
    <source>
        <dbReference type="Proteomes" id="UP000620559"/>
    </source>
</evidence>
<evidence type="ECO:0000259" key="2">
    <source>
        <dbReference type="PROSITE" id="PS50110"/>
    </source>
</evidence>
<dbReference type="Gene3D" id="3.40.50.2300">
    <property type="match status" value="1"/>
</dbReference>
<dbReference type="AlphaFoldDB" id="A0A8J7F6M2"/>
<organism evidence="3 4">
    <name type="scientific">Plectonema cf. radiosum LEGE 06105</name>
    <dbReference type="NCBI Taxonomy" id="945769"/>
    <lineage>
        <taxon>Bacteria</taxon>
        <taxon>Bacillati</taxon>
        <taxon>Cyanobacteriota</taxon>
        <taxon>Cyanophyceae</taxon>
        <taxon>Oscillatoriophycideae</taxon>
        <taxon>Oscillatoriales</taxon>
        <taxon>Microcoleaceae</taxon>
        <taxon>Plectonema</taxon>
    </lineage>
</organism>
<feature type="domain" description="Response regulatory" evidence="2">
    <location>
        <begin position="19"/>
        <end position="146"/>
    </location>
</feature>
<name>A0A8J7F6M2_9CYAN</name>
<protein>
    <submittedName>
        <fullName evidence="3">Response regulator transcription factor</fullName>
    </submittedName>
</protein>
<dbReference type="Proteomes" id="UP000620559">
    <property type="component" value="Unassembled WGS sequence"/>
</dbReference>
<dbReference type="InterPro" id="IPR001789">
    <property type="entry name" value="Sig_transdc_resp-reg_receiver"/>
</dbReference>
<keyword evidence="1" id="KW-0597">Phosphoprotein</keyword>